<dbReference type="STRING" id="647113.Metok_0323"/>
<dbReference type="NCBIfam" id="TIGR01725">
    <property type="entry name" value="phge_HK97_gp10"/>
    <property type="match status" value="1"/>
</dbReference>
<dbReference type="Proteomes" id="UP000009296">
    <property type="component" value="Chromosome"/>
</dbReference>
<dbReference type="OrthoDB" id="66018at2157"/>
<dbReference type="KEGG" id="mok:Metok_0323"/>
<dbReference type="eggNOG" id="arCOG08300">
    <property type="taxonomic scope" value="Archaea"/>
</dbReference>
<dbReference type="RefSeq" id="WP_013866499.1">
    <property type="nucleotide sequence ID" value="NC_015636.1"/>
</dbReference>
<dbReference type="AlphaFoldDB" id="F8AKB3"/>
<dbReference type="GeneID" id="10772441"/>
<dbReference type="HOGENOM" id="CLU_1674014_0_0_2"/>
<dbReference type="Pfam" id="PF04883">
    <property type="entry name" value="HK97-gp10_like"/>
    <property type="match status" value="1"/>
</dbReference>
<organism evidence="1 2">
    <name type="scientific">Methanothermococcus okinawensis (strain DSM 14208 / JCM 11175 / IH1)</name>
    <dbReference type="NCBI Taxonomy" id="647113"/>
    <lineage>
        <taxon>Archaea</taxon>
        <taxon>Methanobacteriati</taxon>
        <taxon>Methanobacteriota</taxon>
        <taxon>Methanomada group</taxon>
        <taxon>Methanococci</taxon>
        <taxon>Methanococcales</taxon>
        <taxon>Methanococcaceae</taxon>
        <taxon>Methanothermococcus</taxon>
    </lineage>
</organism>
<dbReference type="InterPro" id="IPR010064">
    <property type="entry name" value="HK97-gp10_tail"/>
</dbReference>
<sequence>MGDFKIDVKIDKNILTMKDEMFKNLQDAVKTATLMVKEEVKENIMTGYEKADLGWKPISKSYEKQLEKKGLLPHNGLFSPKQDKKKLQDSISVKFRSGGLTGIITTDRPYAIYVEKGTSKMPARPFFEPALKRKQKEVEEIIKNAIEDSLK</sequence>
<dbReference type="EMBL" id="CP002792">
    <property type="protein sequence ID" value="AEH06313.1"/>
    <property type="molecule type" value="Genomic_DNA"/>
</dbReference>
<gene>
    <name evidence="1" type="ordered locus">Metok_0323</name>
</gene>
<proteinExistence type="predicted"/>
<reference evidence="1" key="1">
    <citation type="submission" date="2011-05" db="EMBL/GenBank/DDBJ databases">
        <title>Complete sequence of chromosome of Methanothermococcus okinawensis IH1.</title>
        <authorList>
            <consortium name="US DOE Joint Genome Institute"/>
            <person name="Lucas S."/>
            <person name="Han J."/>
            <person name="Lapidus A."/>
            <person name="Cheng J.-F."/>
            <person name="Goodwin L."/>
            <person name="Pitluck S."/>
            <person name="Peters L."/>
            <person name="Mikhailova N."/>
            <person name="Held B."/>
            <person name="Han C."/>
            <person name="Tapia R."/>
            <person name="Land M."/>
            <person name="Hauser L."/>
            <person name="Kyrpides N."/>
            <person name="Ivanova N."/>
            <person name="Pagani I."/>
            <person name="Sieprawska-Lupa M."/>
            <person name="Takai K."/>
            <person name="Miyazaki J."/>
            <person name="Whitman W."/>
            <person name="Woyke T."/>
        </authorList>
    </citation>
    <scope>NUCLEOTIDE SEQUENCE [LARGE SCALE GENOMIC DNA]</scope>
    <source>
        <strain evidence="1">IH1</strain>
    </source>
</reference>
<accession>F8AKB3</accession>
<protein>
    <submittedName>
        <fullName evidence="1">Phage protein, HK97 gp10 family</fullName>
    </submittedName>
</protein>
<evidence type="ECO:0000313" key="2">
    <source>
        <dbReference type="Proteomes" id="UP000009296"/>
    </source>
</evidence>
<keyword evidence="2" id="KW-1185">Reference proteome</keyword>
<evidence type="ECO:0000313" key="1">
    <source>
        <dbReference type="EMBL" id="AEH06313.1"/>
    </source>
</evidence>
<name>F8AKB3_METOI</name>